<dbReference type="InterPro" id="IPR036259">
    <property type="entry name" value="MFS_trans_sf"/>
</dbReference>
<feature type="transmembrane region" description="Helical" evidence="6">
    <location>
        <begin position="146"/>
        <end position="166"/>
    </location>
</feature>
<evidence type="ECO:0000313" key="7">
    <source>
        <dbReference type="EMBL" id="CAI5453505.1"/>
    </source>
</evidence>
<dbReference type="GO" id="GO:0016020">
    <property type="term" value="C:membrane"/>
    <property type="evidence" value="ECO:0007669"/>
    <property type="project" value="UniProtKB-SubCell"/>
</dbReference>
<reference evidence="7" key="1">
    <citation type="submission" date="2022-11" db="EMBL/GenBank/DDBJ databases">
        <authorList>
            <person name="Kikuchi T."/>
        </authorList>
    </citation>
    <scope>NUCLEOTIDE SEQUENCE</scope>
    <source>
        <strain evidence="7">PS1010</strain>
    </source>
</reference>
<dbReference type="Gene3D" id="1.20.1250.20">
    <property type="entry name" value="MFS general substrate transporter like domains"/>
    <property type="match status" value="1"/>
</dbReference>
<feature type="transmembrane region" description="Helical" evidence="6">
    <location>
        <begin position="186"/>
        <end position="207"/>
    </location>
</feature>
<comment type="similarity">
    <text evidence="2">Belongs to the unc-93 family.</text>
</comment>
<dbReference type="AlphaFoldDB" id="A0A9P1N6Z8"/>
<feature type="transmembrane region" description="Helical" evidence="6">
    <location>
        <begin position="12"/>
        <end position="29"/>
    </location>
</feature>
<feature type="transmembrane region" description="Helical" evidence="6">
    <location>
        <begin position="274"/>
        <end position="297"/>
    </location>
</feature>
<evidence type="ECO:0000313" key="8">
    <source>
        <dbReference type="Proteomes" id="UP001152747"/>
    </source>
</evidence>
<keyword evidence="4 6" id="KW-1133">Transmembrane helix</keyword>
<organism evidence="7 8">
    <name type="scientific">Caenorhabditis angaria</name>
    <dbReference type="NCBI Taxonomy" id="860376"/>
    <lineage>
        <taxon>Eukaryota</taxon>
        <taxon>Metazoa</taxon>
        <taxon>Ecdysozoa</taxon>
        <taxon>Nematoda</taxon>
        <taxon>Chromadorea</taxon>
        <taxon>Rhabditida</taxon>
        <taxon>Rhabditina</taxon>
        <taxon>Rhabditomorpha</taxon>
        <taxon>Rhabditoidea</taxon>
        <taxon>Rhabditidae</taxon>
        <taxon>Peloderinae</taxon>
        <taxon>Caenorhabditis</taxon>
    </lineage>
</organism>
<comment type="subcellular location">
    <subcellularLocation>
        <location evidence="1">Membrane</location>
        <topology evidence="1">Multi-pass membrane protein</topology>
    </subcellularLocation>
</comment>
<name>A0A9P1N6Z8_9PELO</name>
<feature type="transmembrane region" description="Helical" evidence="6">
    <location>
        <begin position="57"/>
        <end position="78"/>
    </location>
</feature>
<keyword evidence="3 6" id="KW-0812">Transmembrane</keyword>
<evidence type="ECO:0000256" key="2">
    <source>
        <dbReference type="ARBA" id="ARBA00009172"/>
    </source>
</evidence>
<evidence type="ECO:0000256" key="6">
    <source>
        <dbReference type="SAM" id="Phobius"/>
    </source>
</evidence>
<keyword evidence="5 6" id="KW-0472">Membrane</keyword>
<accession>A0A9P1N6Z8</accession>
<feature type="transmembrane region" description="Helical" evidence="6">
    <location>
        <begin position="85"/>
        <end position="101"/>
    </location>
</feature>
<feature type="transmembrane region" description="Helical" evidence="6">
    <location>
        <begin position="107"/>
        <end position="125"/>
    </location>
</feature>
<dbReference type="PANTHER" id="PTHR23294">
    <property type="entry name" value="ET TRANSLATION PRODUCT-RELATED"/>
    <property type="match status" value="1"/>
</dbReference>
<evidence type="ECO:0000256" key="4">
    <source>
        <dbReference type="ARBA" id="ARBA00022989"/>
    </source>
</evidence>
<evidence type="ECO:0000256" key="3">
    <source>
        <dbReference type="ARBA" id="ARBA00022692"/>
    </source>
</evidence>
<comment type="caution">
    <text evidence="7">The sequence shown here is derived from an EMBL/GenBank/DDBJ whole genome shotgun (WGS) entry which is preliminary data.</text>
</comment>
<sequence length="364" mass="40505">MEEGATTRRFELLCVFMLSFGQLCIMTGYDSQAFILESVIHSIHEREPETISIHSGYYGQAVCYLTYVFACFISPSFLYATSAKTTLLVSAICFTSFHFGFFFTNTYYYYLSSAVSGIGFALYYTGNGDYMTSHSTRQTIGSNVSMSWGLSCCCMMIGAVIMAVITSLTATGVEIGSQRSFSDGEIYLLFSAFAAISMIAVITFILIPSKDVSNCIESSEKRVEFMQGIRLMKKALMSPKMFRLAPSFLLCGIHTSFWISVYPTSLMFNAHNAAMIYLPAIYCFAVGLGETLMGLVISTMSKRIEDFGLRPTMLIGCCSTILYCLLALLTTPFNATTTPTTLEPLFLSTNTNLSVHCWFDWWHQ</sequence>
<dbReference type="Pfam" id="PF05978">
    <property type="entry name" value="UNC-93"/>
    <property type="match status" value="1"/>
</dbReference>
<proteinExistence type="inferred from homology"/>
<feature type="transmembrane region" description="Helical" evidence="6">
    <location>
        <begin position="309"/>
        <end position="329"/>
    </location>
</feature>
<feature type="transmembrane region" description="Helical" evidence="6">
    <location>
        <begin position="241"/>
        <end position="262"/>
    </location>
</feature>
<gene>
    <name evidence="7" type="ORF">CAMP_LOCUS16142</name>
</gene>
<dbReference type="PANTHER" id="PTHR23294:SF60">
    <property type="entry name" value="UNC93-LIKE PROTEIN MFSD11"/>
    <property type="match status" value="1"/>
</dbReference>
<dbReference type="Proteomes" id="UP001152747">
    <property type="component" value="Unassembled WGS sequence"/>
</dbReference>
<dbReference type="EMBL" id="CANHGI010000005">
    <property type="protein sequence ID" value="CAI5453505.1"/>
    <property type="molecule type" value="Genomic_DNA"/>
</dbReference>
<evidence type="ECO:0000256" key="5">
    <source>
        <dbReference type="ARBA" id="ARBA00023136"/>
    </source>
</evidence>
<keyword evidence="8" id="KW-1185">Reference proteome</keyword>
<dbReference type="InterPro" id="IPR051617">
    <property type="entry name" value="UNC-93-like_regulator"/>
</dbReference>
<dbReference type="InterPro" id="IPR010291">
    <property type="entry name" value="Ion_channel_UNC-93"/>
</dbReference>
<protein>
    <submittedName>
        <fullName evidence="7">Uncharacterized protein</fullName>
    </submittedName>
</protein>
<dbReference type="SUPFAM" id="SSF103473">
    <property type="entry name" value="MFS general substrate transporter"/>
    <property type="match status" value="1"/>
</dbReference>
<dbReference type="OrthoDB" id="5856527at2759"/>
<evidence type="ECO:0000256" key="1">
    <source>
        <dbReference type="ARBA" id="ARBA00004141"/>
    </source>
</evidence>